<evidence type="ECO:0000259" key="7">
    <source>
        <dbReference type="Pfam" id="PF21981"/>
    </source>
</evidence>
<evidence type="ECO:0000256" key="1">
    <source>
        <dbReference type="ARBA" id="ARBA00004496"/>
    </source>
</evidence>
<evidence type="ECO:0000256" key="5">
    <source>
        <dbReference type="HAMAP-Rule" id="MF_01114"/>
    </source>
</evidence>
<dbReference type="InterPro" id="IPR036388">
    <property type="entry name" value="WH-like_DNA-bd_sf"/>
</dbReference>
<evidence type="ECO:0000313" key="8">
    <source>
        <dbReference type="EMBL" id="MBC6492842.1"/>
    </source>
</evidence>
<feature type="domain" description="RecX second three-helical" evidence="6">
    <location>
        <begin position="58"/>
        <end position="99"/>
    </location>
</feature>
<protein>
    <recommendedName>
        <fullName evidence="3 5">Regulatory protein RecX</fullName>
    </recommendedName>
</protein>
<comment type="similarity">
    <text evidence="2 5">Belongs to the RecX family.</text>
</comment>
<dbReference type="Pfam" id="PF02631">
    <property type="entry name" value="RecX_HTH2"/>
    <property type="match status" value="1"/>
</dbReference>
<reference evidence="8 9" key="1">
    <citation type="submission" date="2016-07" db="EMBL/GenBank/DDBJ databases">
        <title>Genome analysis of Flavihumibacter stibioxidans YS-17.</title>
        <authorList>
            <person name="Shi K."/>
            <person name="Han Y."/>
            <person name="Wang G."/>
        </authorList>
    </citation>
    <scope>NUCLEOTIDE SEQUENCE [LARGE SCALE GENOMIC DNA]</scope>
    <source>
        <strain evidence="8 9">YS-17</strain>
    </source>
</reference>
<keyword evidence="9" id="KW-1185">Reference proteome</keyword>
<dbReference type="RefSeq" id="WP_187258152.1">
    <property type="nucleotide sequence ID" value="NZ_JBHULF010000019.1"/>
</dbReference>
<dbReference type="PANTHER" id="PTHR33602">
    <property type="entry name" value="REGULATORY PROTEIN RECX FAMILY PROTEIN"/>
    <property type="match status" value="1"/>
</dbReference>
<evidence type="ECO:0000256" key="3">
    <source>
        <dbReference type="ARBA" id="ARBA00018111"/>
    </source>
</evidence>
<comment type="subcellular location">
    <subcellularLocation>
        <location evidence="1 5">Cytoplasm</location>
    </subcellularLocation>
</comment>
<comment type="function">
    <text evidence="5">Modulates RecA activity.</text>
</comment>
<feature type="domain" description="RecX third three-helical" evidence="7">
    <location>
        <begin position="110"/>
        <end position="152"/>
    </location>
</feature>
<evidence type="ECO:0000256" key="4">
    <source>
        <dbReference type="ARBA" id="ARBA00022490"/>
    </source>
</evidence>
<accession>A0ABR7MD20</accession>
<evidence type="ECO:0000313" key="9">
    <source>
        <dbReference type="Proteomes" id="UP000765802"/>
    </source>
</evidence>
<evidence type="ECO:0000256" key="2">
    <source>
        <dbReference type="ARBA" id="ARBA00009695"/>
    </source>
</evidence>
<proteinExistence type="inferred from homology"/>
<keyword evidence="4 5" id="KW-0963">Cytoplasm</keyword>
<dbReference type="InterPro" id="IPR053924">
    <property type="entry name" value="RecX_HTH_2nd"/>
</dbReference>
<gene>
    <name evidence="5" type="primary">recX</name>
    <name evidence="8" type="ORF">BC349_17430</name>
</gene>
<dbReference type="PANTHER" id="PTHR33602:SF1">
    <property type="entry name" value="REGULATORY PROTEIN RECX FAMILY PROTEIN"/>
    <property type="match status" value="1"/>
</dbReference>
<name>A0ABR7MD20_9BACT</name>
<dbReference type="EMBL" id="MBUA01000029">
    <property type="protein sequence ID" value="MBC6492842.1"/>
    <property type="molecule type" value="Genomic_DNA"/>
</dbReference>
<dbReference type="InterPro" id="IPR003783">
    <property type="entry name" value="Regulatory_RecX"/>
</dbReference>
<evidence type="ECO:0000259" key="6">
    <source>
        <dbReference type="Pfam" id="PF02631"/>
    </source>
</evidence>
<sequence length="159" mass="18905">MAFPQKLTPEQALQKARHYCGYQERCHQEVKEKLYSYGLRSQEVEQLISQLIEEDYLNEERFAIQFAGGKFRMKSWGRNRIKNELKQRQVSEYCIKKAMKEIPEDGYSTTLEKLASTRWESLKGEPPLARLKKTQDHLLYKGYEWDLIQDILKDLRARG</sequence>
<comment type="caution">
    <text evidence="8">The sequence shown here is derived from an EMBL/GenBank/DDBJ whole genome shotgun (WGS) entry which is preliminary data.</text>
</comment>
<dbReference type="Proteomes" id="UP000765802">
    <property type="component" value="Unassembled WGS sequence"/>
</dbReference>
<organism evidence="8 9">
    <name type="scientific">Flavihumibacter stibioxidans</name>
    <dbReference type="NCBI Taxonomy" id="1834163"/>
    <lineage>
        <taxon>Bacteria</taxon>
        <taxon>Pseudomonadati</taxon>
        <taxon>Bacteroidota</taxon>
        <taxon>Chitinophagia</taxon>
        <taxon>Chitinophagales</taxon>
        <taxon>Chitinophagaceae</taxon>
        <taxon>Flavihumibacter</taxon>
    </lineage>
</organism>
<dbReference type="Pfam" id="PF21981">
    <property type="entry name" value="RecX_HTH3"/>
    <property type="match status" value="1"/>
</dbReference>
<dbReference type="Gene3D" id="1.10.10.10">
    <property type="entry name" value="Winged helix-like DNA-binding domain superfamily/Winged helix DNA-binding domain"/>
    <property type="match status" value="3"/>
</dbReference>
<dbReference type="InterPro" id="IPR053925">
    <property type="entry name" value="RecX_HTH_3rd"/>
</dbReference>
<dbReference type="HAMAP" id="MF_01114">
    <property type="entry name" value="RecX"/>
    <property type="match status" value="1"/>
</dbReference>